<dbReference type="SMART" id="SM00388">
    <property type="entry name" value="HisKA"/>
    <property type="match status" value="1"/>
</dbReference>
<dbReference type="PROSITE" id="PS50109">
    <property type="entry name" value="HIS_KIN"/>
    <property type="match status" value="1"/>
</dbReference>
<dbReference type="SMART" id="SM00387">
    <property type="entry name" value="HATPase_c"/>
    <property type="match status" value="1"/>
</dbReference>
<comment type="subcellular location">
    <subcellularLocation>
        <location evidence="2">Cell membrane</location>
    </subcellularLocation>
</comment>
<keyword evidence="10" id="KW-0812">Transmembrane</keyword>
<dbReference type="Pfam" id="PF00512">
    <property type="entry name" value="HisKA"/>
    <property type="match status" value="1"/>
</dbReference>
<dbReference type="PANTHER" id="PTHR42878:SF7">
    <property type="entry name" value="SENSOR HISTIDINE KINASE GLRK"/>
    <property type="match status" value="1"/>
</dbReference>
<dbReference type="GO" id="GO:0000155">
    <property type="term" value="F:phosphorelay sensor kinase activity"/>
    <property type="evidence" value="ECO:0007669"/>
    <property type="project" value="InterPro"/>
</dbReference>
<keyword evidence="10" id="KW-0472">Membrane</keyword>
<dbReference type="InterPro" id="IPR003594">
    <property type="entry name" value="HATPase_dom"/>
</dbReference>
<dbReference type="GO" id="GO:0000156">
    <property type="term" value="F:phosphorelay response regulator activity"/>
    <property type="evidence" value="ECO:0007669"/>
    <property type="project" value="TreeGrafter"/>
</dbReference>
<dbReference type="Pfam" id="PF02518">
    <property type="entry name" value="HATPase_c"/>
    <property type="match status" value="1"/>
</dbReference>
<dbReference type="Gene3D" id="3.30.565.10">
    <property type="entry name" value="Histidine kinase-like ATPase, C-terminal domain"/>
    <property type="match status" value="1"/>
</dbReference>
<keyword evidence="5" id="KW-0547">Nucleotide-binding</keyword>
<dbReference type="SUPFAM" id="SSF55874">
    <property type="entry name" value="ATPase domain of HSP90 chaperone/DNA topoisomerase II/histidine kinase"/>
    <property type="match status" value="1"/>
</dbReference>
<evidence type="ECO:0000256" key="10">
    <source>
        <dbReference type="SAM" id="Phobius"/>
    </source>
</evidence>
<dbReference type="EC" id="2.7.13.3" evidence="3"/>
<evidence type="ECO:0000256" key="9">
    <source>
        <dbReference type="ARBA" id="ARBA00039401"/>
    </source>
</evidence>
<keyword evidence="4" id="KW-0808">Transferase</keyword>
<evidence type="ECO:0000313" key="13">
    <source>
        <dbReference type="Proteomes" id="UP000308978"/>
    </source>
</evidence>
<organism evidence="12 13">
    <name type="scientific">Adlercreutzia caecimuris</name>
    <dbReference type="NCBI Taxonomy" id="671266"/>
    <lineage>
        <taxon>Bacteria</taxon>
        <taxon>Bacillati</taxon>
        <taxon>Actinomycetota</taxon>
        <taxon>Coriobacteriia</taxon>
        <taxon>Eggerthellales</taxon>
        <taxon>Eggerthellaceae</taxon>
        <taxon>Adlercreutzia</taxon>
    </lineage>
</organism>
<keyword evidence="8" id="KW-0902">Two-component regulatory system</keyword>
<keyword evidence="10" id="KW-1133">Transmembrane helix</keyword>
<dbReference type="Gene3D" id="1.10.287.130">
    <property type="match status" value="1"/>
</dbReference>
<evidence type="ECO:0000256" key="4">
    <source>
        <dbReference type="ARBA" id="ARBA00022679"/>
    </source>
</evidence>
<evidence type="ECO:0000256" key="3">
    <source>
        <dbReference type="ARBA" id="ARBA00012438"/>
    </source>
</evidence>
<name>A0A4S4G246_9ACTN</name>
<dbReference type="InterPro" id="IPR050351">
    <property type="entry name" value="BphY/WalK/GraS-like"/>
</dbReference>
<evidence type="ECO:0000256" key="1">
    <source>
        <dbReference type="ARBA" id="ARBA00000085"/>
    </source>
</evidence>
<dbReference type="PANTHER" id="PTHR42878">
    <property type="entry name" value="TWO-COMPONENT HISTIDINE KINASE"/>
    <property type="match status" value="1"/>
</dbReference>
<sequence>MKSLRPYIARNLAFFAALMVALLAFNAAAFGIFFSGAVAHEAGDASPAAMLHAIEDTTSASEASPEAKSKLRENGLWALFIKPDGDCSWSVDAPEGVPLHYTLQDVARFSKGYISDYPVFTRVTDAGLLVLGYPKDSYMKITGNYIPMRAVQALPSFLVVMAFLDVGCLFLAYWLSKRRTLSGLEPIEDAIEALGTGKAAHSLPKGTLANLSESVTRASDLIAKQNEARANWIAGISHDIRTPLTLIMGNAERIASDPSVPSDASGRAALISAQSAKISNLINDLNLASQLEYDMQPLHKAKAKPSKIVRKAVADAINACPETRYSYEIEIEQEAEKAAVECDERLLGRAIGNILQNSVTHNPQGCRIRIGLNATDEHVLITIEDDGAGAAGEGLLALLKPQECASSTDENLNLRHGLGLQIASRVIRAHQGNLSFTAPVEGGFKTVVQLSRC</sequence>
<protein>
    <recommendedName>
        <fullName evidence="9">Sensor-like histidine kinase SenX3</fullName>
        <ecNumber evidence="3">2.7.13.3</ecNumber>
    </recommendedName>
</protein>
<keyword evidence="6 12" id="KW-0418">Kinase</keyword>
<dbReference type="InterPro" id="IPR003661">
    <property type="entry name" value="HisK_dim/P_dom"/>
</dbReference>
<dbReference type="Proteomes" id="UP000308978">
    <property type="component" value="Unassembled WGS sequence"/>
</dbReference>
<feature type="domain" description="Histidine kinase" evidence="11">
    <location>
        <begin position="235"/>
        <end position="453"/>
    </location>
</feature>
<comment type="caution">
    <text evidence="12">The sequence shown here is derived from an EMBL/GenBank/DDBJ whole genome shotgun (WGS) entry which is preliminary data.</text>
</comment>
<evidence type="ECO:0000256" key="5">
    <source>
        <dbReference type="ARBA" id="ARBA00022741"/>
    </source>
</evidence>
<accession>A0A4S4G246</accession>
<dbReference type="InterPro" id="IPR005467">
    <property type="entry name" value="His_kinase_dom"/>
</dbReference>
<dbReference type="CDD" id="cd00082">
    <property type="entry name" value="HisKA"/>
    <property type="match status" value="1"/>
</dbReference>
<dbReference type="SUPFAM" id="SSF47384">
    <property type="entry name" value="Homodimeric domain of signal transducing histidine kinase"/>
    <property type="match status" value="1"/>
</dbReference>
<dbReference type="RefSeq" id="WP_136433691.1">
    <property type="nucleotide sequence ID" value="NZ_CAQMYJ010000003.1"/>
</dbReference>
<evidence type="ECO:0000256" key="7">
    <source>
        <dbReference type="ARBA" id="ARBA00022840"/>
    </source>
</evidence>
<evidence type="ECO:0000313" key="12">
    <source>
        <dbReference type="EMBL" id="THG37599.1"/>
    </source>
</evidence>
<dbReference type="InterPro" id="IPR036890">
    <property type="entry name" value="HATPase_C_sf"/>
</dbReference>
<keyword evidence="7" id="KW-0067">ATP-binding</keyword>
<reference evidence="12 13" key="1">
    <citation type="submission" date="2019-04" db="EMBL/GenBank/DDBJ databases">
        <title>Microbes associate with the intestines of laboratory mice.</title>
        <authorList>
            <person name="Navarre W."/>
            <person name="Wong E."/>
            <person name="Huang K.C."/>
            <person name="Tropini C."/>
            <person name="Ng K."/>
            <person name="Yu B."/>
        </authorList>
    </citation>
    <scope>NUCLEOTIDE SEQUENCE [LARGE SCALE GENOMIC DNA]</scope>
    <source>
        <strain evidence="12 13">NM80_B27</strain>
    </source>
</reference>
<evidence type="ECO:0000259" key="11">
    <source>
        <dbReference type="PROSITE" id="PS50109"/>
    </source>
</evidence>
<evidence type="ECO:0000256" key="2">
    <source>
        <dbReference type="ARBA" id="ARBA00004236"/>
    </source>
</evidence>
<dbReference type="AlphaFoldDB" id="A0A4S4G246"/>
<feature type="transmembrane region" description="Helical" evidence="10">
    <location>
        <begin position="153"/>
        <end position="175"/>
    </location>
</feature>
<dbReference type="GO" id="GO:0007234">
    <property type="term" value="P:osmosensory signaling via phosphorelay pathway"/>
    <property type="evidence" value="ECO:0007669"/>
    <property type="project" value="TreeGrafter"/>
</dbReference>
<comment type="catalytic activity">
    <reaction evidence="1">
        <text>ATP + protein L-histidine = ADP + protein N-phospho-L-histidine.</text>
        <dbReference type="EC" id="2.7.13.3"/>
    </reaction>
</comment>
<gene>
    <name evidence="12" type="ORF">E5986_04305</name>
</gene>
<proteinExistence type="predicted"/>
<evidence type="ECO:0000256" key="6">
    <source>
        <dbReference type="ARBA" id="ARBA00022777"/>
    </source>
</evidence>
<dbReference type="GO" id="GO:0005886">
    <property type="term" value="C:plasma membrane"/>
    <property type="evidence" value="ECO:0007669"/>
    <property type="project" value="UniProtKB-SubCell"/>
</dbReference>
<dbReference type="GO" id="GO:0005524">
    <property type="term" value="F:ATP binding"/>
    <property type="evidence" value="ECO:0007669"/>
    <property type="project" value="UniProtKB-KW"/>
</dbReference>
<dbReference type="EMBL" id="SSTJ01000004">
    <property type="protein sequence ID" value="THG37599.1"/>
    <property type="molecule type" value="Genomic_DNA"/>
</dbReference>
<feature type="transmembrane region" description="Helical" evidence="10">
    <location>
        <begin position="12"/>
        <end position="34"/>
    </location>
</feature>
<dbReference type="InterPro" id="IPR036097">
    <property type="entry name" value="HisK_dim/P_sf"/>
</dbReference>
<dbReference type="GO" id="GO:0030295">
    <property type="term" value="F:protein kinase activator activity"/>
    <property type="evidence" value="ECO:0007669"/>
    <property type="project" value="TreeGrafter"/>
</dbReference>
<evidence type="ECO:0000256" key="8">
    <source>
        <dbReference type="ARBA" id="ARBA00023012"/>
    </source>
</evidence>